<name>A0A2S7T583_9FLAO</name>
<dbReference type="RefSeq" id="WP_105000322.1">
    <property type="nucleotide sequence ID" value="NZ_MQVX01000001.1"/>
</dbReference>
<sequence length="466" mass="54750">MALNPNEKPDKSVSKFELMLKTDDVYFFDSEDFETIIHHYLNHGKLSLAKKAIQIGLQQHTHSMELKLLRVEVLVFEDAYQEAEGILDELQQLDPSNDEIYIQRANIHSKQDDHLGAVNLLLEALHMTDDALDIHSLLGMEYLFMDDYEKAKRSFIQCLEFDEKDYSALYNVVYCFEFLEDFQGAVHFLNDYLERNPYCEVAWHQLGKMYCTLELDEEALVAFDFAIISDDQFIGAYFEKGKVLERLKRYNEAIECYEMTMQIDDPTSHAYLRIGKCHEKLQNFDLAKYYYYNTVHEDPLLDKGWLAITDFYFRLEEYKRALHYVNKAISIDGENPVYWKKAALTYQALQDWDEADYAYRQSVELGNYELETYMGWVDVLLRNGEAEAAIDILKQGVEFHPESAELLYLLAGSELQRHQTRAAQEYFGKALQMDVHKIRVFETYFPEFLQLPWVIDIFSVHKKAST</sequence>
<feature type="repeat" description="TPR" evidence="1">
    <location>
        <begin position="302"/>
        <end position="335"/>
    </location>
</feature>
<dbReference type="EMBL" id="MQVX01000001">
    <property type="protein sequence ID" value="PQJ14687.1"/>
    <property type="molecule type" value="Genomic_DNA"/>
</dbReference>
<accession>A0A2S7T583</accession>
<feature type="repeat" description="TPR" evidence="1">
    <location>
        <begin position="234"/>
        <end position="267"/>
    </location>
</feature>
<dbReference type="PANTHER" id="PTHR12558">
    <property type="entry name" value="CELL DIVISION CYCLE 16,23,27"/>
    <property type="match status" value="1"/>
</dbReference>
<comment type="caution">
    <text evidence="2">The sequence shown here is derived from an EMBL/GenBank/DDBJ whole genome shotgun (WGS) entry which is preliminary data.</text>
</comment>
<dbReference type="Pfam" id="PF13174">
    <property type="entry name" value="TPR_6"/>
    <property type="match status" value="1"/>
</dbReference>
<feature type="repeat" description="TPR" evidence="1">
    <location>
        <begin position="132"/>
        <end position="165"/>
    </location>
</feature>
<proteinExistence type="predicted"/>
<dbReference type="OrthoDB" id="9803982at2"/>
<dbReference type="Proteomes" id="UP000239366">
    <property type="component" value="Unassembled WGS sequence"/>
</dbReference>
<dbReference type="SUPFAM" id="SSF48452">
    <property type="entry name" value="TPR-like"/>
    <property type="match status" value="3"/>
</dbReference>
<dbReference type="AlphaFoldDB" id="A0A2S7T583"/>
<protein>
    <submittedName>
        <fullName evidence="2">Uncharacterized protein</fullName>
    </submittedName>
</protein>
<dbReference type="Pfam" id="PF13181">
    <property type="entry name" value="TPR_8"/>
    <property type="match status" value="2"/>
</dbReference>
<dbReference type="Gene3D" id="1.25.40.10">
    <property type="entry name" value="Tetratricopeptide repeat domain"/>
    <property type="match status" value="3"/>
</dbReference>
<keyword evidence="3" id="KW-1185">Reference proteome</keyword>
<evidence type="ECO:0000256" key="1">
    <source>
        <dbReference type="PROSITE-ProRule" id="PRU00339"/>
    </source>
</evidence>
<keyword evidence="1" id="KW-0802">TPR repeat</keyword>
<dbReference type="SMART" id="SM00028">
    <property type="entry name" value="TPR"/>
    <property type="match status" value="10"/>
</dbReference>
<reference evidence="3" key="1">
    <citation type="submission" date="2016-11" db="EMBL/GenBank/DDBJ databases">
        <title>Trade-off between light-utilization and light-protection in marine flavobacteria.</title>
        <authorList>
            <person name="Kumagai Y."/>
            <person name="Yoshizawa S."/>
            <person name="Kogure K."/>
        </authorList>
    </citation>
    <scope>NUCLEOTIDE SEQUENCE [LARGE SCALE GENOMIC DNA]</scope>
    <source>
        <strain evidence="3">SG-18</strain>
    </source>
</reference>
<dbReference type="InterPro" id="IPR011990">
    <property type="entry name" value="TPR-like_helical_dom_sf"/>
</dbReference>
<gene>
    <name evidence="2" type="ORF">BST99_02065</name>
</gene>
<dbReference type="PANTHER" id="PTHR12558:SF13">
    <property type="entry name" value="CELL DIVISION CYCLE PROTEIN 27 HOMOLOG"/>
    <property type="match status" value="1"/>
</dbReference>
<organism evidence="2 3">
    <name type="scientific">Aureicoccus marinus</name>
    <dbReference type="NCBI Taxonomy" id="754435"/>
    <lineage>
        <taxon>Bacteria</taxon>
        <taxon>Pseudomonadati</taxon>
        <taxon>Bacteroidota</taxon>
        <taxon>Flavobacteriia</taxon>
        <taxon>Flavobacteriales</taxon>
        <taxon>Flavobacteriaceae</taxon>
        <taxon>Aureicoccus</taxon>
    </lineage>
</organism>
<dbReference type="PROSITE" id="PS50005">
    <property type="entry name" value="TPR"/>
    <property type="match status" value="3"/>
</dbReference>
<dbReference type="InterPro" id="IPR019734">
    <property type="entry name" value="TPR_rpt"/>
</dbReference>
<evidence type="ECO:0000313" key="3">
    <source>
        <dbReference type="Proteomes" id="UP000239366"/>
    </source>
</evidence>
<evidence type="ECO:0000313" key="2">
    <source>
        <dbReference type="EMBL" id="PQJ14687.1"/>
    </source>
</evidence>